<name>A0ABW6C0E1_9BACT</name>
<evidence type="ECO:0000313" key="5">
    <source>
        <dbReference type="Proteomes" id="UP001597641"/>
    </source>
</evidence>
<dbReference type="Pfam" id="PF07593">
    <property type="entry name" value="UnbV_ASPIC"/>
    <property type="match status" value="1"/>
</dbReference>
<dbReference type="InterPro" id="IPR011519">
    <property type="entry name" value="UnbV_ASPIC"/>
</dbReference>
<comment type="caution">
    <text evidence="4">The sequence shown here is derived from an EMBL/GenBank/DDBJ whole genome shotgun (WGS) entry which is preliminary data.</text>
</comment>
<protein>
    <submittedName>
        <fullName evidence="4">VCBS repeat-containing protein</fullName>
    </submittedName>
</protein>
<dbReference type="SUPFAM" id="SSF69318">
    <property type="entry name" value="Integrin alpha N-terminal domain"/>
    <property type="match status" value="2"/>
</dbReference>
<feature type="non-terminal residue" evidence="4">
    <location>
        <position position="770"/>
    </location>
</feature>
<dbReference type="EMBL" id="JBHUOX010000033">
    <property type="protein sequence ID" value="MFD3003554.1"/>
    <property type="molecule type" value="Genomic_DNA"/>
</dbReference>
<dbReference type="Gene3D" id="2.130.10.130">
    <property type="entry name" value="Integrin alpha, N-terminal"/>
    <property type="match status" value="4"/>
</dbReference>
<organism evidence="4 5">
    <name type="scientific">Pontibacter toksunensis</name>
    <dbReference type="NCBI Taxonomy" id="1332631"/>
    <lineage>
        <taxon>Bacteria</taxon>
        <taxon>Pseudomonadati</taxon>
        <taxon>Bacteroidota</taxon>
        <taxon>Cytophagia</taxon>
        <taxon>Cytophagales</taxon>
        <taxon>Hymenobacteraceae</taxon>
        <taxon>Pontibacter</taxon>
    </lineage>
</organism>
<dbReference type="InterPro" id="IPR027039">
    <property type="entry name" value="Crtac1"/>
</dbReference>
<accession>A0ABW6C0E1</accession>
<sequence>MRTLRPTLPALLLLTLTFFSACQEKPAVEEKEPTTAADVTNPLFTLLPAGKTGVSFSNNLSEGLNTNVLMYEYFYNGGGVAVGDVNGDSLQDLYFTGNMVPNRLYLNKGNMQFEDVTTAAGVAGREGPWTTGVTMADINGDGLLDIYVNYSGKLRPEKRENQLFINEGPDASGVPRFTEQAAKYGLNSPSNSTHSVFFDMDRDGDLDMFLLNHSPESLPVLDEVTTAEWLKKEDVQRGVRLLRNDNGQFQDITKKAGIQSSTLTYGLGAGVADINGDGWPDIYVSNDYDIPDFLYINNKNGTFTDRLKTSMGHTSHFSMGSDVADINNDGFPDIFTLDMLPEDNRRQKLLFAPDNYEKFNLSLKSGFHYQYMRNMLQINNGNGTFSEVGQLAGLSNTDWSWAPLVADYDNDGWKDMFVTNGYLRDYTNMDFIKYMGSFVQQKGGRMQREHVLELVNTIPSSNVTNYIFKNNGDLSFTNKGRDWGMNVSSNSNGAAYADLDNDGDLDLIVNNINQPAFIYRNEAGKQLDHHYLQLRLEGVGKNTFGVGAKIMLYANGQQQYQEQMPSRGYQSSVSPVLHFGLGKENSIDSLMIVWQSGKQQVLRDVEANQLLTLKESEAGAPFRSLRPNAPAFEETKAPVSFTHQKNAVNDFKRQPLLVNPMSFSGPALVKADVNGDGQEDVFVGGGKGQAGALYLQQSGGRFSQKPTPAFEADKMSEDVNAVFFDANGDGKQDLYVVSGGYHDFAPEDALLQDRLYLNDGKGNFTKAADA</sequence>
<evidence type="ECO:0000313" key="4">
    <source>
        <dbReference type="EMBL" id="MFD3003554.1"/>
    </source>
</evidence>
<dbReference type="Pfam" id="PF13517">
    <property type="entry name" value="FG-GAP_3"/>
    <property type="match status" value="5"/>
</dbReference>
<dbReference type="PROSITE" id="PS51257">
    <property type="entry name" value="PROKAR_LIPOPROTEIN"/>
    <property type="match status" value="1"/>
</dbReference>
<dbReference type="RefSeq" id="WP_377491180.1">
    <property type="nucleotide sequence ID" value="NZ_JBHUOX010000033.1"/>
</dbReference>
<evidence type="ECO:0000256" key="2">
    <source>
        <dbReference type="SAM" id="SignalP"/>
    </source>
</evidence>
<keyword evidence="5" id="KW-1185">Reference proteome</keyword>
<dbReference type="PANTHER" id="PTHR16026">
    <property type="entry name" value="CARTILAGE ACIDIC PROTEIN 1"/>
    <property type="match status" value="1"/>
</dbReference>
<feature type="domain" description="ASPIC/UnbV" evidence="3">
    <location>
        <begin position="545"/>
        <end position="612"/>
    </location>
</feature>
<feature type="chain" id="PRO_5046637462" evidence="2">
    <location>
        <begin position="22"/>
        <end position="770"/>
    </location>
</feature>
<dbReference type="PANTHER" id="PTHR16026:SF0">
    <property type="entry name" value="CARTILAGE ACIDIC PROTEIN 1"/>
    <property type="match status" value="1"/>
</dbReference>
<evidence type="ECO:0000256" key="1">
    <source>
        <dbReference type="ARBA" id="ARBA00022729"/>
    </source>
</evidence>
<dbReference type="Proteomes" id="UP001597641">
    <property type="component" value="Unassembled WGS sequence"/>
</dbReference>
<dbReference type="InterPro" id="IPR028994">
    <property type="entry name" value="Integrin_alpha_N"/>
</dbReference>
<reference evidence="5" key="1">
    <citation type="journal article" date="2019" name="Int. J. Syst. Evol. Microbiol.">
        <title>The Global Catalogue of Microorganisms (GCM) 10K type strain sequencing project: providing services to taxonomists for standard genome sequencing and annotation.</title>
        <authorList>
            <consortium name="The Broad Institute Genomics Platform"/>
            <consortium name="The Broad Institute Genome Sequencing Center for Infectious Disease"/>
            <person name="Wu L."/>
            <person name="Ma J."/>
        </authorList>
    </citation>
    <scope>NUCLEOTIDE SEQUENCE [LARGE SCALE GENOMIC DNA]</scope>
    <source>
        <strain evidence="5">KCTC 23984</strain>
    </source>
</reference>
<proteinExistence type="predicted"/>
<dbReference type="InterPro" id="IPR013517">
    <property type="entry name" value="FG-GAP"/>
</dbReference>
<keyword evidence="1 2" id="KW-0732">Signal</keyword>
<feature type="signal peptide" evidence="2">
    <location>
        <begin position="1"/>
        <end position="21"/>
    </location>
</feature>
<gene>
    <name evidence="4" type="ORF">ACFS7Z_24570</name>
</gene>
<evidence type="ECO:0000259" key="3">
    <source>
        <dbReference type="Pfam" id="PF07593"/>
    </source>
</evidence>